<protein>
    <recommendedName>
        <fullName evidence="3">DNA alkylation repair enzyme</fullName>
    </recommendedName>
</protein>
<name>A0A060LZL0_9BACI</name>
<gene>
    <name evidence="1" type="ORF">BleG1_0656</name>
</gene>
<dbReference type="Pfam" id="PF08713">
    <property type="entry name" value="DNA_alkylation"/>
    <property type="match status" value="1"/>
</dbReference>
<dbReference type="EMBL" id="CP003923">
    <property type="protein sequence ID" value="AIC93264.1"/>
    <property type="molecule type" value="Genomic_DNA"/>
</dbReference>
<evidence type="ECO:0000313" key="2">
    <source>
        <dbReference type="Proteomes" id="UP000027142"/>
    </source>
</evidence>
<organism evidence="1 2">
    <name type="scientific">Shouchella lehensis G1</name>
    <dbReference type="NCBI Taxonomy" id="1246626"/>
    <lineage>
        <taxon>Bacteria</taxon>
        <taxon>Bacillati</taxon>
        <taxon>Bacillota</taxon>
        <taxon>Bacilli</taxon>
        <taxon>Bacillales</taxon>
        <taxon>Bacillaceae</taxon>
        <taxon>Shouchella</taxon>
    </lineage>
</organism>
<dbReference type="InterPro" id="IPR016024">
    <property type="entry name" value="ARM-type_fold"/>
</dbReference>
<dbReference type="eggNOG" id="COG4335">
    <property type="taxonomic scope" value="Bacteria"/>
</dbReference>
<dbReference type="PATRIC" id="fig|1246626.3.peg.653"/>
<proteinExistence type="predicted"/>
<sequence length="365" mass="42000">MAEPLKNMYSRPLLEDLATRISVKDDHFDKVKFIEAIFSGQWESLSLKERMRKITLALGQTLPKDYRKALCILQSLGNDAQKGLFVLFPDFVEVYGLEHWEESIHALEYFTKGSTSEFAVRPFIKKDPDRMMEQMKRWATDKDEHVRRLASEGCRPRLPWGEALTDFKRDPSPVLEVLELLKKDPSKYVRKSVANNLNDLSKDHPAIVLAVANRWKGQHEYTDWIIRHGCRGLLRLDVPEAYALFNYVNSTECSHILENAHLEASATNIKIGDSVTLSWDVAIKEPVKGRIRFEYAIDFMKANGKSSRKKFLLLDRAFSEKETLTRHRMHHFADLSTRKHYPGDHTVSLLANGVTLAQTTITVTE</sequence>
<dbReference type="Gene3D" id="1.25.40.290">
    <property type="entry name" value="ARM repeat domains"/>
    <property type="match status" value="1"/>
</dbReference>
<dbReference type="RefSeq" id="WP_038477106.1">
    <property type="nucleotide sequence ID" value="NZ_CP003923.1"/>
</dbReference>
<dbReference type="SUPFAM" id="SSF48371">
    <property type="entry name" value="ARM repeat"/>
    <property type="match status" value="1"/>
</dbReference>
<dbReference type="AlphaFoldDB" id="A0A060LZL0"/>
<accession>A0A060LZL0</accession>
<keyword evidence="2" id="KW-1185">Reference proteome</keyword>
<dbReference type="HOGENOM" id="CLU_064289_0_0_9"/>
<evidence type="ECO:0008006" key="3">
    <source>
        <dbReference type="Google" id="ProtNLM"/>
    </source>
</evidence>
<evidence type="ECO:0000313" key="1">
    <source>
        <dbReference type="EMBL" id="AIC93264.1"/>
    </source>
</evidence>
<dbReference type="Proteomes" id="UP000027142">
    <property type="component" value="Chromosome"/>
</dbReference>
<dbReference type="InterPro" id="IPR014825">
    <property type="entry name" value="DNA_alkylation"/>
</dbReference>
<reference evidence="1 2" key="1">
    <citation type="journal article" date="2014" name="Gene">
        <title>A comparative genomic analysis of the alkalitolerant soil bacterium Bacillus lehensis G1.</title>
        <authorList>
            <person name="Noor Y.M."/>
            <person name="Samsulrizal N.H."/>
            <person name="Jema'on N.A."/>
            <person name="Low K.O."/>
            <person name="Ramli A.N."/>
            <person name="Alias N.I."/>
            <person name="Damis S.I."/>
            <person name="Fuzi S.F."/>
            <person name="Isa M.N."/>
            <person name="Murad A.M."/>
            <person name="Raih M.F."/>
            <person name="Bakar F.D."/>
            <person name="Najimudin N."/>
            <person name="Mahadi N.M."/>
            <person name="Illias R.M."/>
        </authorList>
    </citation>
    <scope>NUCLEOTIDE SEQUENCE [LARGE SCALE GENOMIC DNA]</scope>
    <source>
        <strain evidence="1 2">G1</strain>
    </source>
</reference>
<dbReference type="KEGG" id="ble:BleG1_0656"/>
<dbReference type="OrthoDB" id="9797162at2"/>